<evidence type="ECO:0000313" key="1">
    <source>
        <dbReference type="EMBL" id="GAG34893.1"/>
    </source>
</evidence>
<proteinExistence type="predicted"/>
<sequence length="200" mass="22920">QLLTNAQRIEPRNFDLQVVLGHVYYKRKQYNECLHAYNTALAVTSDKIKACSIHFNKGQIYIETQEFRKAVVEFESFIENAPDGHPEIKPVKDMLFQLHSMLPPIGTAEQFRIKPLKQPYIPKKKPVIPKKKPDIPIKSERIENKFKTVDKPEIPLDRAYSAKNLTLYNEINFCGKCGSKISNGIKNCVKCGTPIDAYIV</sequence>
<feature type="non-terminal residue" evidence="1">
    <location>
        <position position="1"/>
    </location>
</feature>
<dbReference type="SUPFAM" id="SSF48452">
    <property type="entry name" value="TPR-like"/>
    <property type="match status" value="1"/>
</dbReference>
<dbReference type="Gene3D" id="1.25.40.10">
    <property type="entry name" value="Tetratricopeptide repeat domain"/>
    <property type="match status" value="1"/>
</dbReference>
<dbReference type="InterPro" id="IPR019734">
    <property type="entry name" value="TPR_rpt"/>
</dbReference>
<name>X0XE17_9ZZZZ</name>
<gene>
    <name evidence="1" type="ORF">S01H1_72405</name>
</gene>
<organism evidence="1">
    <name type="scientific">marine sediment metagenome</name>
    <dbReference type="NCBI Taxonomy" id="412755"/>
    <lineage>
        <taxon>unclassified sequences</taxon>
        <taxon>metagenomes</taxon>
        <taxon>ecological metagenomes</taxon>
    </lineage>
</organism>
<dbReference type="Pfam" id="PF13181">
    <property type="entry name" value="TPR_8"/>
    <property type="match status" value="1"/>
</dbReference>
<dbReference type="InterPro" id="IPR011990">
    <property type="entry name" value="TPR-like_helical_dom_sf"/>
</dbReference>
<reference evidence="1" key="1">
    <citation type="journal article" date="2014" name="Front. Microbiol.">
        <title>High frequency of phylogenetically diverse reductive dehalogenase-homologous genes in deep subseafloor sedimentary metagenomes.</title>
        <authorList>
            <person name="Kawai M."/>
            <person name="Futagami T."/>
            <person name="Toyoda A."/>
            <person name="Takaki Y."/>
            <person name="Nishi S."/>
            <person name="Hori S."/>
            <person name="Arai W."/>
            <person name="Tsubouchi T."/>
            <person name="Morono Y."/>
            <person name="Uchiyama I."/>
            <person name="Ito T."/>
            <person name="Fujiyama A."/>
            <person name="Inagaki F."/>
            <person name="Takami H."/>
        </authorList>
    </citation>
    <scope>NUCLEOTIDE SEQUENCE</scope>
    <source>
        <strain evidence="1">Expedition CK06-06</strain>
    </source>
</reference>
<dbReference type="PROSITE" id="PS50005">
    <property type="entry name" value="TPR"/>
    <property type="match status" value="2"/>
</dbReference>
<protein>
    <submittedName>
        <fullName evidence="1">Uncharacterized protein</fullName>
    </submittedName>
</protein>
<comment type="caution">
    <text evidence="1">The sequence shown here is derived from an EMBL/GenBank/DDBJ whole genome shotgun (WGS) entry which is preliminary data.</text>
</comment>
<dbReference type="EMBL" id="BARS01048284">
    <property type="protein sequence ID" value="GAG34893.1"/>
    <property type="molecule type" value="Genomic_DNA"/>
</dbReference>
<dbReference type="AlphaFoldDB" id="X0XE17"/>
<dbReference type="SMART" id="SM00028">
    <property type="entry name" value="TPR"/>
    <property type="match status" value="2"/>
</dbReference>
<accession>X0XE17</accession>